<keyword evidence="2" id="KW-0804">Transcription</keyword>
<dbReference type="GO" id="GO:0005672">
    <property type="term" value="C:transcription factor TFIIA complex"/>
    <property type="evidence" value="ECO:0007669"/>
    <property type="project" value="InterPro"/>
</dbReference>
<dbReference type="Proteomes" id="UP000095192">
    <property type="component" value="Unassembled WGS sequence"/>
</dbReference>
<evidence type="ECO:0000313" key="6">
    <source>
        <dbReference type="Proteomes" id="UP000095192"/>
    </source>
</evidence>
<keyword evidence="3" id="KW-0539">Nucleus</keyword>
<comment type="subcellular location">
    <subcellularLocation>
        <location evidence="1">Nucleus</location>
    </subcellularLocation>
</comment>
<dbReference type="VEuPathDB" id="ToxoDB:LOC34621329"/>
<accession>A0A1D3D0W3</accession>
<evidence type="ECO:0000256" key="1">
    <source>
        <dbReference type="ARBA" id="ARBA00004123"/>
    </source>
</evidence>
<proteinExistence type="predicted"/>
<reference evidence="5 6" key="1">
    <citation type="journal article" date="2016" name="BMC Genomics">
        <title>Comparative genomics reveals Cyclospora cayetanensis possesses coccidia-like metabolism and invasion components but unique surface antigens.</title>
        <authorList>
            <person name="Liu S."/>
            <person name="Wang L."/>
            <person name="Zheng H."/>
            <person name="Xu Z."/>
            <person name="Roellig D.M."/>
            <person name="Li N."/>
            <person name="Frace M.A."/>
            <person name="Tang K."/>
            <person name="Arrowood M.J."/>
            <person name="Moss D.M."/>
            <person name="Zhang L."/>
            <person name="Feng Y."/>
            <person name="Xiao L."/>
        </authorList>
    </citation>
    <scope>NUCLEOTIDE SEQUENCE [LARGE SCALE GENOMIC DNA]</scope>
    <source>
        <strain evidence="5 6">CHN_HEN01</strain>
    </source>
</reference>
<evidence type="ECO:0000313" key="5">
    <source>
        <dbReference type="EMBL" id="OEH77097.1"/>
    </source>
</evidence>
<evidence type="ECO:0000256" key="4">
    <source>
        <dbReference type="SAM" id="MobiDB-lite"/>
    </source>
</evidence>
<comment type="caution">
    <text evidence="5">The sequence shown here is derived from an EMBL/GenBank/DDBJ whole genome shotgun (WGS) entry which is preliminary data.</text>
</comment>
<dbReference type="InterPro" id="IPR009088">
    <property type="entry name" value="TFIIA_b-brl"/>
</dbReference>
<name>A0A1D3D0W3_9EIME</name>
<evidence type="ECO:0000256" key="3">
    <source>
        <dbReference type="ARBA" id="ARBA00023242"/>
    </source>
</evidence>
<dbReference type="EMBL" id="JROU02001207">
    <property type="protein sequence ID" value="OEH77097.1"/>
    <property type="molecule type" value="Genomic_DNA"/>
</dbReference>
<dbReference type="Gene3D" id="2.30.18.10">
    <property type="entry name" value="Transcription factor IIA (TFIIA), beta-barrel domain"/>
    <property type="match status" value="1"/>
</dbReference>
<evidence type="ECO:0000256" key="2">
    <source>
        <dbReference type="ARBA" id="ARBA00023163"/>
    </source>
</evidence>
<dbReference type="VEuPathDB" id="ToxoDB:cyc_04859"/>
<organism evidence="5 6">
    <name type="scientific">Cyclospora cayetanensis</name>
    <dbReference type="NCBI Taxonomy" id="88456"/>
    <lineage>
        <taxon>Eukaryota</taxon>
        <taxon>Sar</taxon>
        <taxon>Alveolata</taxon>
        <taxon>Apicomplexa</taxon>
        <taxon>Conoidasida</taxon>
        <taxon>Coccidia</taxon>
        <taxon>Eucoccidiorida</taxon>
        <taxon>Eimeriorina</taxon>
        <taxon>Eimeriidae</taxon>
        <taxon>Cyclospora</taxon>
    </lineage>
</organism>
<dbReference type="AlphaFoldDB" id="A0A1D3D0W3"/>
<sequence>MLACYRGALVSVCAGVFVEILQADGRPLALLSDHAFDEESPSRKRRRSSTGGSDDEFEGANVDKLGPEGDCLAGRVGLSAEEVAFLSENRLAPPPLSDLTELIPEADAPDKIIGHFDKVSRPADSSRPLSMERSATWGIIIRDGIIKVGGQEFAFSRLDAELKEL</sequence>
<protein>
    <submittedName>
        <fullName evidence="5">Cytidine and deoxycytidylate deaminase related protein</fullName>
    </submittedName>
</protein>
<dbReference type="SUPFAM" id="SSF50784">
    <property type="entry name" value="Transcription factor IIA (TFIIA), beta-barrel domain"/>
    <property type="match status" value="1"/>
</dbReference>
<feature type="region of interest" description="Disordered" evidence="4">
    <location>
        <begin position="36"/>
        <end position="67"/>
    </location>
</feature>
<dbReference type="InParanoid" id="A0A1D3D0W3"/>
<gene>
    <name evidence="5" type="ORF">cyc_04859</name>
</gene>
<dbReference type="GO" id="GO:0006367">
    <property type="term" value="P:transcription initiation at RNA polymerase II promoter"/>
    <property type="evidence" value="ECO:0007669"/>
    <property type="project" value="InterPro"/>
</dbReference>
<keyword evidence="6" id="KW-1185">Reference proteome</keyword>